<name>B8LVV9_TALSN</name>
<gene>
    <name evidence="1" type="ORF">TSTA_076920</name>
</gene>
<dbReference type="PhylomeDB" id="B8LVV9"/>
<reference evidence="2" key="1">
    <citation type="journal article" date="2015" name="Genome Announc.">
        <title>Genome sequence of the AIDS-associated pathogen Penicillium marneffei (ATCC18224) and its near taxonomic relative Talaromyces stipitatus (ATCC10500).</title>
        <authorList>
            <person name="Nierman W.C."/>
            <person name="Fedorova-Abrams N.D."/>
            <person name="Andrianopoulos A."/>
        </authorList>
    </citation>
    <scope>NUCLEOTIDE SEQUENCE [LARGE SCALE GENOMIC DNA]</scope>
    <source>
        <strain evidence="2">ATCC 10500 / CBS 375.48 / QM 6759 / NRRL 1006</strain>
    </source>
</reference>
<dbReference type="EMBL" id="EQ962652">
    <property type="protein sequence ID" value="EED24325.1"/>
    <property type="molecule type" value="Genomic_DNA"/>
</dbReference>
<keyword evidence="2" id="KW-1185">Reference proteome</keyword>
<dbReference type="RefSeq" id="XP_002341712.1">
    <property type="nucleotide sequence ID" value="XM_002341671.1"/>
</dbReference>
<dbReference type="AlphaFoldDB" id="B8LVV9"/>
<proteinExistence type="predicted"/>
<dbReference type="eggNOG" id="ENOG502RUBF">
    <property type="taxonomic scope" value="Eukaryota"/>
</dbReference>
<dbReference type="HOGENOM" id="CLU_970364_0_0_1"/>
<dbReference type="InParanoid" id="B8LVV9"/>
<dbReference type="VEuPathDB" id="FungiDB:TSTA_076920"/>
<dbReference type="Proteomes" id="UP000001745">
    <property type="component" value="Unassembled WGS sequence"/>
</dbReference>
<organism evidence="1 2">
    <name type="scientific">Talaromyces stipitatus (strain ATCC 10500 / CBS 375.48 / QM 6759 / NRRL 1006)</name>
    <name type="common">Penicillium stipitatum</name>
    <dbReference type="NCBI Taxonomy" id="441959"/>
    <lineage>
        <taxon>Eukaryota</taxon>
        <taxon>Fungi</taxon>
        <taxon>Dikarya</taxon>
        <taxon>Ascomycota</taxon>
        <taxon>Pezizomycotina</taxon>
        <taxon>Eurotiomycetes</taxon>
        <taxon>Eurotiomycetidae</taxon>
        <taxon>Eurotiales</taxon>
        <taxon>Trichocomaceae</taxon>
        <taxon>Talaromyces</taxon>
        <taxon>Talaromyces sect. Talaromyces</taxon>
    </lineage>
</organism>
<protein>
    <submittedName>
        <fullName evidence="1">Uncharacterized protein</fullName>
    </submittedName>
</protein>
<sequence length="287" mass="32804">MKSPTIGGVDFGFTTGGTEDLIDGWFNDGIAEYYSLILLYVFGILTEDQFTQRFNWRISSYYTNPDRAVHNKDVQDRFWLPGRVHRIPYQRGYMYFVQLAYKLHNLELGRPMALGDYKDMSNAKQIILPSDGAGVWISNGKWNLEPVAQEEFYLEFPEENLSSESRVIRGLDLQSRAAEAGLREGDGITWGYRFLVDEDVWPKLFTMNVRGSNEETLRKIHLMASELAYGTELSVRLITFTLYICSINATTHICSTAAYQELLGLAAQLSSTSKYRAPNKAQMRCQH</sequence>
<dbReference type="STRING" id="441959.B8LVV9"/>
<accession>B8LVV9</accession>
<evidence type="ECO:0000313" key="2">
    <source>
        <dbReference type="Proteomes" id="UP000001745"/>
    </source>
</evidence>
<evidence type="ECO:0000313" key="1">
    <source>
        <dbReference type="EMBL" id="EED24325.1"/>
    </source>
</evidence>
<dbReference type="GeneID" id="8101972"/>
<dbReference type="OrthoDB" id="626167at2759"/>